<feature type="transmembrane region" description="Helical" evidence="9">
    <location>
        <begin position="160"/>
        <end position="183"/>
    </location>
</feature>
<name>A0A2V3UIA8_9HYPH</name>
<dbReference type="PROSITE" id="PS50885">
    <property type="entry name" value="HAMP"/>
    <property type="match status" value="1"/>
</dbReference>
<keyword evidence="7 10" id="KW-0418">Kinase</keyword>
<dbReference type="PRINTS" id="PR00344">
    <property type="entry name" value="BCTRLSENSOR"/>
</dbReference>
<dbReference type="GO" id="GO:0016020">
    <property type="term" value="C:membrane"/>
    <property type="evidence" value="ECO:0007669"/>
    <property type="project" value="UniProtKB-SubCell"/>
</dbReference>
<comment type="caution">
    <text evidence="10">The sequence shown here is derived from an EMBL/GenBank/DDBJ whole genome shotgun (WGS) entry which is preliminary data.</text>
</comment>
<keyword evidence="11" id="KW-1185">Reference proteome</keyword>
<dbReference type="InterPro" id="IPR050980">
    <property type="entry name" value="2C_sensor_his_kinase"/>
</dbReference>
<evidence type="ECO:0000256" key="4">
    <source>
        <dbReference type="ARBA" id="ARBA00022553"/>
    </source>
</evidence>
<keyword evidence="8" id="KW-0067">ATP-binding</keyword>
<keyword evidence="9" id="KW-1133">Transmembrane helix</keyword>
<keyword evidence="6" id="KW-0547">Nucleotide-binding</keyword>
<evidence type="ECO:0000256" key="6">
    <source>
        <dbReference type="ARBA" id="ARBA00022741"/>
    </source>
</evidence>
<dbReference type="InterPro" id="IPR003660">
    <property type="entry name" value="HAMP_dom"/>
</dbReference>
<dbReference type="InterPro" id="IPR004358">
    <property type="entry name" value="Sig_transdc_His_kin-like_C"/>
</dbReference>
<dbReference type="GO" id="GO:0004673">
    <property type="term" value="F:protein histidine kinase activity"/>
    <property type="evidence" value="ECO:0007669"/>
    <property type="project" value="UniProtKB-EC"/>
</dbReference>
<comment type="subcellular location">
    <subcellularLocation>
        <location evidence="2">Membrane</location>
    </subcellularLocation>
</comment>
<dbReference type="GO" id="GO:0007165">
    <property type="term" value="P:signal transduction"/>
    <property type="evidence" value="ECO:0007669"/>
    <property type="project" value="InterPro"/>
</dbReference>
<dbReference type="InterPro" id="IPR005467">
    <property type="entry name" value="His_kinase_dom"/>
</dbReference>
<evidence type="ECO:0000256" key="7">
    <source>
        <dbReference type="ARBA" id="ARBA00022777"/>
    </source>
</evidence>
<evidence type="ECO:0000313" key="10">
    <source>
        <dbReference type="EMBL" id="PXW64557.1"/>
    </source>
</evidence>
<dbReference type="PROSITE" id="PS50109">
    <property type="entry name" value="HIS_KIN"/>
    <property type="match status" value="1"/>
</dbReference>
<evidence type="ECO:0000256" key="8">
    <source>
        <dbReference type="ARBA" id="ARBA00022840"/>
    </source>
</evidence>
<dbReference type="SMART" id="SM00387">
    <property type="entry name" value="HATPase_c"/>
    <property type="match status" value="1"/>
</dbReference>
<evidence type="ECO:0000256" key="3">
    <source>
        <dbReference type="ARBA" id="ARBA00012438"/>
    </source>
</evidence>
<feature type="transmembrane region" description="Helical" evidence="9">
    <location>
        <begin position="6"/>
        <end position="26"/>
    </location>
</feature>
<dbReference type="Pfam" id="PF02518">
    <property type="entry name" value="HATPase_c"/>
    <property type="match status" value="1"/>
</dbReference>
<protein>
    <recommendedName>
        <fullName evidence="3">histidine kinase</fullName>
        <ecNumber evidence="3">2.7.13.3</ecNumber>
    </recommendedName>
</protein>
<dbReference type="InterPro" id="IPR003594">
    <property type="entry name" value="HATPase_dom"/>
</dbReference>
<dbReference type="Gene3D" id="3.30.565.10">
    <property type="entry name" value="Histidine kinase-like ATPase, C-terminal domain"/>
    <property type="match status" value="1"/>
</dbReference>
<dbReference type="GO" id="GO:0005524">
    <property type="term" value="F:ATP binding"/>
    <property type="evidence" value="ECO:0007669"/>
    <property type="project" value="UniProtKB-KW"/>
</dbReference>
<dbReference type="Proteomes" id="UP000248021">
    <property type="component" value="Unassembled WGS sequence"/>
</dbReference>
<keyword evidence="4" id="KW-0597">Phosphoprotein</keyword>
<dbReference type="AlphaFoldDB" id="A0A2V3UIA8"/>
<dbReference type="PANTHER" id="PTHR44936:SF10">
    <property type="entry name" value="SENSOR PROTEIN RSTB"/>
    <property type="match status" value="1"/>
</dbReference>
<accession>A0A2V3UIA8</accession>
<evidence type="ECO:0000256" key="1">
    <source>
        <dbReference type="ARBA" id="ARBA00000085"/>
    </source>
</evidence>
<dbReference type="Gene3D" id="1.10.287.130">
    <property type="match status" value="1"/>
</dbReference>
<dbReference type="SUPFAM" id="SSF55874">
    <property type="entry name" value="ATPase domain of HSP90 chaperone/DNA topoisomerase II/histidine kinase"/>
    <property type="match status" value="1"/>
</dbReference>
<sequence length="463" mass="49216">MPLFGLSARLLILTGLFVMIAEVLIYGPSIASFRVSWLNDRLSTAQVAGLVLEAAPEGGINPAFEQKLLAGVGAQAIAVKVGGARHLVALADTPAEVAETIDLREPDWPTLIVDAFRTLLGTGDEPVRVIGPGMGAAAFVEMIIDPRPLRSAMLDFSRRILVVSLIISAITGGLVYLALHWLIVRPVRRLSANVAAFAAAPEDASRIIVPSERTDEIGIAERALAEMEHSLADVLRQKRHLAALGLAVSKINHDLRNMLTAAQLLSDRLAQVADPATARFAPRLVATLGRAIDFCQATLAYGGAAEPVPQRRRVPVASLVSDLRDLLDVGDDLQFVQDVAPDLVIDADPEQMSRVLLNLCRNALQAMEQAPPSGEPRRLVVAARRDNAHPAAVTIDVIDNGPGVADKARGTLFEAFQGTTRAGGSGLGLAIAAELVHLHGGDITLEPSEKGAHFRIVIPDRSA</sequence>
<proteinExistence type="predicted"/>
<keyword evidence="5" id="KW-0808">Transferase</keyword>
<keyword evidence="9" id="KW-0812">Transmembrane</keyword>
<keyword evidence="9" id="KW-0472">Membrane</keyword>
<evidence type="ECO:0000313" key="11">
    <source>
        <dbReference type="Proteomes" id="UP000248021"/>
    </source>
</evidence>
<evidence type="ECO:0000256" key="2">
    <source>
        <dbReference type="ARBA" id="ARBA00004370"/>
    </source>
</evidence>
<dbReference type="InterPro" id="IPR036890">
    <property type="entry name" value="HATPase_C_sf"/>
</dbReference>
<reference evidence="10 11" key="1">
    <citation type="submission" date="2018-05" db="EMBL/GenBank/DDBJ databases">
        <title>Genomic Encyclopedia of Type Strains, Phase IV (KMG-IV): sequencing the most valuable type-strain genomes for metagenomic binning, comparative biology and taxonomic classification.</title>
        <authorList>
            <person name="Goeker M."/>
        </authorList>
    </citation>
    <scope>NUCLEOTIDE SEQUENCE [LARGE SCALE GENOMIC DNA]</scope>
    <source>
        <strain evidence="10 11">DSM 6462</strain>
    </source>
</reference>
<evidence type="ECO:0000256" key="5">
    <source>
        <dbReference type="ARBA" id="ARBA00022679"/>
    </source>
</evidence>
<dbReference type="PANTHER" id="PTHR44936">
    <property type="entry name" value="SENSOR PROTEIN CREC"/>
    <property type="match status" value="1"/>
</dbReference>
<comment type="catalytic activity">
    <reaction evidence="1">
        <text>ATP + protein L-histidine = ADP + protein N-phospho-L-histidine.</text>
        <dbReference type="EC" id="2.7.13.3"/>
    </reaction>
</comment>
<dbReference type="EC" id="2.7.13.3" evidence="3"/>
<evidence type="ECO:0000256" key="9">
    <source>
        <dbReference type="SAM" id="Phobius"/>
    </source>
</evidence>
<gene>
    <name evidence="10" type="ORF">C7450_101313</name>
</gene>
<organism evidence="10 11">
    <name type="scientific">Chelatococcus asaccharovorans</name>
    <dbReference type="NCBI Taxonomy" id="28210"/>
    <lineage>
        <taxon>Bacteria</taxon>
        <taxon>Pseudomonadati</taxon>
        <taxon>Pseudomonadota</taxon>
        <taxon>Alphaproteobacteria</taxon>
        <taxon>Hyphomicrobiales</taxon>
        <taxon>Chelatococcaceae</taxon>
        <taxon>Chelatococcus</taxon>
    </lineage>
</organism>
<dbReference type="EMBL" id="QJJK01000001">
    <property type="protein sequence ID" value="PXW64557.1"/>
    <property type="molecule type" value="Genomic_DNA"/>
</dbReference>